<comment type="caution">
    <text evidence="3">The sequence shown here is derived from an EMBL/GenBank/DDBJ whole genome shotgun (WGS) entry which is preliminary data.</text>
</comment>
<accession>A0A9D5QBY8</accession>
<reference evidence="3" key="1">
    <citation type="submission" date="2019-11" db="EMBL/GenBank/DDBJ databases">
        <title>Microbial mats filling the niche in hypersaline microbial mats.</title>
        <authorList>
            <person name="Wong H.L."/>
            <person name="Macleod F.I."/>
            <person name="White R.A. III"/>
            <person name="Burns B.P."/>
        </authorList>
    </citation>
    <scope>NUCLEOTIDE SEQUENCE</scope>
    <source>
        <strain evidence="3">Bin_327</strain>
    </source>
</reference>
<protein>
    <submittedName>
        <fullName evidence="3">Methyltransferase domain-containing protein</fullName>
    </submittedName>
</protein>
<evidence type="ECO:0000313" key="4">
    <source>
        <dbReference type="Proteomes" id="UP000630660"/>
    </source>
</evidence>
<dbReference type="GO" id="GO:0032259">
    <property type="term" value="P:methylation"/>
    <property type="evidence" value="ECO:0007669"/>
    <property type="project" value="UniProtKB-KW"/>
</dbReference>
<gene>
    <name evidence="3" type="ORF">GF359_01960</name>
</gene>
<dbReference type="GO" id="GO:0008168">
    <property type="term" value="F:methyltransferase activity"/>
    <property type="evidence" value="ECO:0007669"/>
    <property type="project" value="UniProtKB-KW"/>
</dbReference>
<dbReference type="Gene3D" id="3.40.50.150">
    <property type="entry name" value="Vaccinia Virus protein VP39"/>
    <property type="match status" value="1"/>
</dbReference>
<feature type="non-terminal residue" evidence="3">
    <location>
        <position position="173"/>
    </location>
</feature>
<organism evidence="3 4">
    <name type="scientific">candidate division WOR-3 bacterium</name>
    <dbReference type="NCBI Taxonomy" id="2052148"/>
    <lineage>
        <taxon>Bacteria</taxon>
        <taxon>Bacteria division WOR-3</taxon>
    </lineage>
</organism>
<evidence type="ECO:0000313" key="3">
    <source>
        <dbReference type="EMBL" id="MBD3363959.1"/>
    </source>
</evidence>
<evidence type="ECO:0000256" key="1">
    <source>
        <dbReference type="SAM" id="MobiDB-lite"/>
    </source>
</evidence>
<dbReference type="SUPFAM" id="SSF53335">
    <property type="entry name" value="S-adenosyl-L-methionine-dependent methyltransferases"/>
    <property type="match status" value="1"/>
</dbReference>
<keyword evidence="3" id="KW-0489">Methyltransferase</keyword>
<dbReference type="InterPro" id="IPR041698">
    <property type="entry name" value="Methyltransf_25"/>
</dbReference>
<dbReference type="Pfam" id="PF13649">
    <property type="entry name" value="Methyltransf_25"/>
    <property type="match status" value="1"/>
</dbReference>
<dbReference type="Proteomes" id="UP000630660">
    <property type="component" value="Unassembled WGS sequence"/>
</dbReference>
<name>A0A9D5QBY8_UNCW3</name>
<dbReference type="CDD" id="cd02440">
    <property type="entry name" value="AdoMet_MTases"/>
    <property type="match status" value="1"/>
</dbReference>
<evidence type="ECO:0000259" key="2">
    <source>
        <dbReference type="Pfam" id="PF13649"/>
    </source>
</evidence>
<dbReference type="AlphaFoldDB" id="A0A9D5QBY8"/>
<keyword evidence="3" id="KW-0808">Transferase</keyword>
<feature type="region of interest" description="Disordered" evidence="1">
    <location>
        <begin position="1"/>
        <end position="33"/>
    </location>
</feature>
<feature type="domain" description="Methyltransferase" evidence="2">
    <location>
        <begin position="88"/>
        <end position="167"/>
    </location>
</feature>
<sequence>MKSSTAYKNKPCEGTLPGSPRSSEADSWGDINRGPRTHAKQAFGADWWETFFDLTYARLDLDSIGIEQTRREVDFLIDALNLSKDSQIADIGSGLGRHALELDRRGFERVTGLDNNRMFIEEARARAIFENLSPRFINSDARYLPFKEEFDVAYIWMNLLGYFDNPQDNTRIL</sequence>
<proteinExistence type="predicted"/>
<dbReference type="InterPro" id="IPR029063">
    <property type="entry name" value="SAM-dependent_MTases_sf"/>
</dbReference>
<dbReference type="EMBL" id="WJKJ01000061">
    <property type="protein sequence ID" value="MBD3363959.1"/>
    <property type="molecule type" value="Genomic_DNA"/>
</dbReference>